<dbReference type="AlphaFoldDB" id="A0A392SMF2"/>
<feature type="non-terminal residue" evidence="2">
    <location>
        <position position="47"/>
    </location>
</feature>
<organism evidence="2 3">
    <name type="scientific">Trifolium medium</name>
    <dbReference type="NCBI Taxonomy" id="97028"/>
    <lineage>
        <taxon>Eukaryota</taxon>
        <taxon>Viridiplantae</taxon>
        <taxon>Streptophyta</taxon>
        <taxon>Embryophyta</taxon>
        <taxon>Tracheophyta</taxon>
        <taxon>Spermatophyta</taxon>
        <taxon>Magnoliopsida</taxon>
        <taxon>eudicotyledons</taxon>
        <taxon>Gunneridae</taxon>
        <taxon>Pentapetalae</taxon>
        <taxon>rosids</taxon>
        <taxon>fabids</taxon>
        <taxon>Fabales</taxon>
        <taxon>Fabaceae</taxon>
        <taxon>Papilionoideae</taxon>
        <taxon>50 kb inversion clade</taxon>
        <taxon>NPAAA clade</taxon>
        <taxon>Hologalegina</taxon>
        <taxon>IRL clade</taxon>
        <taxon>Trifolieae</taxon>
        <taxon>Trifolium</taxon>
    </lineage>
</organism>
<accession>A0A392SMF2</accession>
<name>A0A392SMF2_9FABA</name>
<dbReference type="Proteomes" id="UP000265520">
    <property type="component" value="Unassembled WGS sequence"/>
</dbReference>
<evidence type="ECO:0000313" key="2">
    <source>
        <dbReference type="EMBL" id="MCI49577.1"/>
    </source>
</evidence>
<comment type="caution">
    <text evidence="2">The sequence shown here is derived from an EMBL/GenBank/DDBJ whole genome shotgun (WGS) entry which is preliminary data.</text>
</comment>
<dbReference type="EMBL" id="LXQA010403226">
    <property type="protein sequence ID" value="MCI49577.1"/>
    <property type="molecule type" value="Genomic_DNA"/>
</dbReference>
<evidence type="ECO:0000313" key="3">
    <source>
        <dbReference type="Proteomes" id="UP000265520"/>
    </source>
</evidence>
<feature type="region of interest" description="Disordered" evidence="1">
    <location>
        <begin position="1"/>
        <end position="21"/>
    </location>
</feature>
<keyword evidence="3" id="KW-1185">Reference proteome</keyword>
<protein>
    <submittedName>
        <fullName evidence="2">Uncharacterized protein</fullName>
    </submittedName>
</protein>
<evidence type="ECO:0000256" key="1">
    <source>
        <dbReference type="SAM" id="MobiDB-lite"/>
    </source>
</evidence>
<sequence length="47" mass="5316">MGVKQPQRGKKVARKDEPHRTTTYQAYIRARKFGFEGDVNGGCCENS</sequence>
<proteinExistence type="predicted"/>
<reference evidence="2 3" key="1">
    <citation type="journal article" date="2018" name="Front. Plant Sci.">
        <title>Red Clover (Trifolium pratense) and Zigzag Clover (T. medium) - A Picture of Genomic Similarities and Differences.</title>
        <authorList>
            <person name="Dluhosova J."/>
            <person name="Istvanek J."/>
            <person name="Nedelnik J."/>
            <person name="Repkova J."/>
        </authorList>
    </citation>
    <scope>NUCLEOTIDE SEQUENCE [LARGE SCALE GENOMIC DNA]</scope>
    <source>
        <strain evidence="3">cv. 10/8</strain>
        <tissue evidence="2">Leaf</tissue>
    </source>
</reference>